<reference evidence="2" key="1">
    <citation type="submission" date="2021-10" db="EMBL/GenBank/DDBJ databases">
        <authorList>
            <person name="Piombo E."/>
        </authorList>
    </citation>
    <scope>NUCLEOTIDE SEQUENCE</scope>
</reference>
<dbReference type="EMBL" id="CABFNQ020000750">
    <property type="protein sequence ID" value="CAH0034343.1"/>
    <property type="molecule type" value="Genomic_DNA"/>
</dbReference>
<comment type="caution">
    <text evidence="2">The sequence shown here is derived from an EMBL/GenBank/DDBJ whole genome shotgun (WGS) entry which is preliminary data.</text>
</comment>
<keyword evidence="3" id="KW-1185">Reference proteome</keyword>
<dbReference type="OrthoDB" id="536881at2759"/>
<evidence type="ECO:0000256" key="1">
    <source>
        <dbReference type="SAM" id="MobiDB-lite"/>
    </source>
</evidence>
<organism evidence="2 3">
    <name type="scientific">Clonostachys rhizophaga</name>
    <dbReference type="NCBI Taxonomy" id="160324"/>
    <lineage>
        <taxon>Eukaryota</taxon>
        <taxon>Fungi</taxon>
        <taxon>Dikarya</taxon>
        <taxon>Ascomycota</taxon>
        <taxon>Pezizomycotina</taxon>
        <taxon>Sordariomycetes</taxon>
        <taxon>Hypocreomycetidae</taxon>
        <taxon>Hypocreales</taxon>
        <taxon>Bionectriaceae</taxon>
        <taxon>Clonostachys</taxon>
    </lineage>
</organism>
<evidence type="ECO:0000313" key="3">
    <source>
        <dbReference type="Proteomes" id="UP000696573"/>
    </source>
</evidence>
<dbReference type="Proteomes" id="UP000696573">
    <property type="component" value="Unassembled WGS sequence"/>
</dbReference>
<accession>A0A9N9VW42</accession>
<sequence>MAFLLHFNTVLCSEKNGGSGGGTFTSNYRSIMLARLALLAAGLVSLANHVLADIDCNAPITIGNATDAEQVRRACKVIRGNVTLTEQLLDTINLDGVEEIYGDLTHYGCDATAIIRCKNFPKGPLGFSSSTLRKVNGSIDFMTYNNLEKLSLPNLSYVWNEFAVQDTASLKEMDLTSLESVSSFELGTTNLEKLHMNGSKELLPESGYTGEPNQHVRDPDLDPGKGASPEPPALRNVRTLNLGWTAMDKLEVWGTNLTIVLGGPETKSISYKEVILHGGVLGIQRADNLENLHVGKFRLDTDHDVTDLSLPFDTVDSIALFNSSKLRSLSLPSQAENWKNLSLTISGCGSLKLESENDADGQKTWYWPKSSMASVNITSNVSTSFFDSFIANNVEVTQSFSVSDASGKLDCGIFANRTLPSGYTCDKSSGVPALVSFWTAIAVPVALMCMLV</sequence>
<feature type="compositionally biased region" description="Basic and acidic residues" evidence="1">
    <location>
        <begin position="214"/>
        <end position="223"/>
    </location>
</feature>
<dbReference type="AlphaFoldDB" id="A0A9N9VW42"/>
<name>A0A9N9VW42_9HYPO</name>
<gene>
    <name evidence="2" type="ORF">CRHIZ90672A_00009241</name>
</gene>
<evidence type="ECO:0000313" key="2">
    <source>
        <dbReference type="EMBL" id="CAH0034343.1"/>
    </source>
</evidence>
<proteinExistence type="predicted"/>
<dbReference type="InterPro" id="IPR036941">
    <property type="entry name" value="Rcpt_L-dom_sf"/>
</dbReference>
<dbReference type="Gene3D" id="3.80.20.20">
    <property type="entry name" value="Receptor L-domain"/>
    <property type="match status" value="1"/>
</dbReference>
<feature type="region of interest" description="Disordered" evidence="1">
    <location>
        <begin position="201"/>
        <end position="234"/>
    </location>
</feature>
<protein>
    <submittedName>
        <fullName evidence="2">Uncharacterized protein</fullName>
    </submittedName>
</protein>